<dbReference type="GO" id="GO:0016811">
    <property type="term" value="F:hydrolase activity, acting on carbon-nitrogen (but not peptide) bonds, in linear amides"/>
    <property type="evidence" value="ECO:0007669"/>
    <property type="project" value="InterPro"/>
</dbReference>
<evidence type="ECO:0000313" key="10">
    <source>
        <dbReference type="EMBL" id="SFH77328.1"/>
    </source>
</evidence>
<keyword evidence="7" id="KW-0862">Zinc</keyword>
<dbReference type="OrthoDB" id="277121at2"/>
<keyword evidence="5 9" id="KW-0472">Membrane</keyword>
<keyword evidence="11" id="KW-1185">Reference proteome</keyword>
<keyword evidence="6" id="KW-0479">Metal-binding</keyword>
<keyword evidence="2 9" id="KW-0812">Transmembrane</keyword>
<dbReference type="Proteomes" id="UP000199377">
    <property type="component" value="Unassembled WGS sequence"/>
</dbReference>
<dbReference type="GO" id="GO:0006672">
    <property type="term" value="P:ceramide metabolic process"/>
    <property type="evidence" value="ECO:0007669"/>
    <property type="project" value="InterPro"/>
</dbReference>
<accession>A0A1I3CSM0</accession>
<feature type="transmembrane region" description="Helical" evidence="9">
    <location>
        <begin position="162"/>
        <end position="179"/>
    </location>
</feature>
<dbReference type="STRING" id="1114924.SAMN05216258_102179"/>
<feature type="transmembrane region" description="Helical" evidence="9">
    <location>
        <begin position="199"/>
        <end position="217"/>
    </location>
</feature>
<evidence type="ECO:0000256" key="5">
    <source>
        <dbReference type="ARBA" id="ARBA00023136"/>
    </source>
</evidence>
<dbReference type="AlphaFoldDB" id="A0A1I3CSM0"/>
<feature type="transmembrane region" description="Helical" evidence="9">
    <location>
        <begin position="52"/>
        <end position="72"/>
    </location>
</feature>
<sequence>MTDWTATIDAYCERLDPSFWAEPLNAVSNLAFILAAAWAWIVARREGRDDDWAVRALCAVLFAIGVGSFLFHTLANRWSAMADVLPIMVFILLYLHLAVIRYLELPVWAGAAIAAAFVPVSAVLESWLTPALGRLNGSIGYVPTFLTLCGFAVLLGLRDHPAWRGLAGAAALLTLSLTMRTLDAQGGAVCEAFPAGTHWGWHLLNGTLLGVLIVAFVHHGERAAPGDDAGEGDAARVARNGASG</sequence>
<name>A0A1I3CSM0_9RHOB</name>
<feature type="transmembrane region" description="Helical" evidence="9">
    <location>
        <begin position="139"/>
        <end position="157"/>
    </location>
</feature>
<comment type="subcellular location">
    <subcellularLocation>
        <location evidence="1">Membrane</location>
        <topology evidence="1">Multi-pass membrane protein</topology>
    </subcellularLocation>
</comment>
<reference evidence="10 11" key="1">
    <citation type="submission" date="2016-10" db="EMBL/GenBank/DDBJ databases">
        <authorList>
            <person name="de Groot N.N."/>
        </authorList>
    </citation>
    <scope>NUCLEOTIDE SEQUENCE [LARGE SCALE GENOMIC DNA]</scope>
    <source>
        <strain evidence="10 11">CGMCC 1.11030</strain>
    </source>
</reference>
<feature type="compositionally biased region" description="Low complexity" evidence="8">
    <location>
        <begin position="235"/>
        <end position="244"/>
    </location>
</feature>
<evidence type="ECO:0000256" key="7">
    <source>
        <dbReference type="PIRSR" id="PIRSR608901-2"/>
    </source>
</evidence>
<feature type="binding site" evidence="6">
    <location>
        <position position="22"/>
    </location>
    <ligand>
        <name>Ca(2+)</name>
        <dbReference type="ChEBI" id="CHEBI:29108"/>
    </ligand>
</feature>
<evidence type="ECO:0000256" key="1">
    <source>
        <dbReference type="ARBA" id="ARBA00004141"/>
    </source>
</evidence>
<feature type="transmembrane region" description="Helical" evidence="9">
    <location>
        <begin position="78"/>
        <end position="100"/>
    </location>
</feature>
<evidence type="ECO:0000256" key="3">
    <source>
        <dbReference type="ARBA" id="ARBA00022801"/>
    </source>
</evidence>
<keyword evidence="3" id="KW-0378">Hydrolase</keyword>
<dbReference type="EMBL" id="FOQH01000002">
    <property type="protein sequence ID" value="SFH77328.1"/>
    <property type="molecule type" value="Genomic_DNA"/>
</dbReference>
<evidence type="ECO:0000256" key="4">
    <source>
        <dbReference type="ARBA" id="ARBA00022989"/>
    </source>
</evidence>
<dbReference type="RefSeq" id="WP_092858039.1">
    <property type="nucleotide sequence ID" value="NZ_FOQH01000002.1"/>
</dbReference>
<evidence type="ECO:0000256" key="6">
    <source>
        <dbReference type="PIRSR" id="PIRSR608901-1"/>
    </source>
</evidence>
<evidence type="ECO:0000256" key="2">
    <source>
        <dbReference type="ARBA" id="ARBA00022692"/>
    </source>
</evidence>
<evidence type="ECO:0000256" key="8">
    <source>
        <dbReference type="SAM" id="MobiDB-lite"/>
    </source>
</evidence>
<dbReference type="GO" id="GO:0046872">
    <property type="term" value="F:metal ion binding"/>
    <property type="evidence" value="ECO:0007669"/>
    <property type="project" value="UniProtKB-KW"/>
</dbReference>
<evidence type="ECO:0000313" key="11">
    <source>
        <dbReference type="Proteomes" id="UP000199377"/>
    </source>
</evidence>
<gene>
    <name evidence="10" type="ORF">SAMN05216258_102179</name>
</gene>
<dbReference type="Pfam" id="PF05875">
    <property type="entry name" value="Ceramidase"/>
    <property type="match status" value="1"/>
</dbReference>
<protein>
    <submittedName>
        <fullName evidence="10">Ceramidase</fullName>
    </submittedName>
</protein>
<feature type="region of interest" description="Disordered" evidence="8">
    <location>
        <begin position="225"/>
        <end position="244"/>
    </location>
</feature>
<evidence type="ECO:0000256" key="9">
    <source>
        <dbReference type="SAM" id="Phobius"/>
    </source>
</evidence>
<proteinExistence type="predicted"/>
<keyword evidence="4 9" id="KW-1133">Transmembrane helix</keyword>
<feature type="transmembrane region" description="Helical" evidence="9">
    <location>
        <begin position="107"/>
        <end position="127"/>
    </location>
</feature>
<keyword evidence="6" id="KW-0106">Calcium</keyword>
<feature type="transmembrane region" description="Helical" evidence="9">
    <location>
        <begin position="24"/>
        <end position="43"/>
    </location>
</feature>
<dbReference type="InterPro" id="IPR008901">
    <property type="entry name" value="ACER"/>
</dbReference>
<organism evidence="10 11">
    <name type="scientific">Albimonas pacifica</name>
    <dbReference type="NCBI Taxonomy" id="1114924"/>
    <lineage>
        <taxon>Bacteria</taxon>
        <taxon>Pseudomonadati</taxon>
        <taxon>Pseudomonadota</taxon>
        <taxon>Alphaproteobacteria</taxon>
        <taxon>Rhodobacterales</taxon>
        <taxon>Paracoccaceae</taxon>
        <taxon>Albimonas</taxon>
    </lineage>
</organism>
<comment type="cofactor">
    <cofactor evidence="7">
        <name>Zn(2+)</name>
        <dbReference type="ChEBI" id="CHEBI:29105"/>
    </cofactor>
</comment>
<feature type="binding site" evidence="7">
    <location>
        <position position="72"/>
    </location>
    <ligand>
        <name>Zn(2+)</name>
        <dbReference type="ChEBI" id="CHEBI:29105"/>
        <note>catalytic</note>
    </ligand>
</feature>
<dbReference type="GO" id="GO:0016020">
    <property type="term" value="C:membrane"/>
    <property type="evidence" value="ECO:0007669"/>
    <property type="project" value="UniProtKB-SubCell"/>
</dbReference>